<dbReference type="InterPro" id="IPR041916">
    <property type="entry name" value="Anti_sigma_zinc_sf"/>
</dbReference>
<evidence type="ECO:0000313" key="2">
    <source>
        <dbReference type="Proteomes" id="UP001162891"/>
    </source>
</evidence>
<evidence type="ECO:0008006" key="3">
    <source>
        <dbReference type="Google" id="ProtNLM"/>
    </source>
</evidence>
<dbReference type="RefSeq" id="WP_248361402.1">
    <property type="nucleotide sequence ID" value="NZ_AP025591.1"/>
</dbReference>
<organism evidence="1 2">
    <name type="scientific">Anaeromyxobacter oryzae</name>
    <dbReference type="NCBI Taxonomy" id="2918170"/>
    <lineage>
        <taxon>Bacteria</taxon>
        <taxon>Pseudomonadati</taxon>
        <taxon>Myxococcota</taxon>
        <taxon>Myxococcia</taxon>
        <taxon>Myxococcales</taxon>
        <taxon>Cystobacterineae</taxon>
        <taxon>Anaeromyxobacteraceae</taxon>
        <taxon>Anaeromyxobacter</taxon>
    </lineage>
</organism>
<name>A0ABN6MQY0_9BACT</name>
<dbReference type="EMBL" id="AP025591">
    <property type="protein sequence ID" value="BDG03413.1"/>
    <property type="molecule type" value="Genomic_DNA"/>
</dbReference>
<evidence type="ECO:0000313" key="1">
    <source>
        <dbReference type="EMBL" id="BDG03413.1"/>
    </source>
</evidence>
<reference evidence="2" key="1">
    <citation type="journal article" date="2022" name="Int. J. Syst. Evol. Microbiol.">
        <title>Anaeromyxobacter oryzae sp. nov., Anaeromyxobacter diazotrophicus sp. nov. and Anaeromyxobacter paludicola sp. nov., isolated from paddy soils.</title>
        <authorList>
            <person name="Itoh H."/>
            <person name="Xu Z."/>
            <person name="Mise K."/>
            <person name="Masuda Y."/>
            <person name="Ushijima N."/>
            <person name="Hayakawa C."/>
            <person name="Shiratori Y."/>
            <person name="Senoo K."/>
        </authorList>
    </citation>
    <scope>NUCLEOTIDE SEQUENCE [LARGE SCALE GENOMIC DNA]</scope>
    <source>
        <strain evidence="2">Red232</strain>
    </source>
</reference>
<dbReference type="Proteomes" id="UP001162891">
    <property type="component" value="Chromosome"/>
</dbReference>
<dbReference type="Gene3D" id="1.10.10.1320">
    <property type="entry name" value="Anti-sigma factor, zinc-finger domain"/>
    <property type="match status" value="1"/>
</dbReference>
<proteinExistence type="predicted"/>
<gene>
    <name evidence="1" type="ORF">AMOR_24090</name>
</gene>
<keyword evidence="2" id="KW-1185">Reference proteome</keyword>
<sequence>MKDCLHYAPMIGAREGELTEIEVKALAAHLAICEACQGRAADLAATEGIVSEGLLAHASARDFAPFLDEVMARVGLEPGRPERSRRTAAAESKGAGGILAWLGLHWKGTTAAVAPVLAAFAVFMYVRSGAGQGHQVASLEMSSEGVSTVLQTADGPVVLLADEDAG</sequence>
<protein>
    <recommendedName>
        <fullName evidence="3">Zinc-finger domain-containing protein</fullName>
    </recommendedName>
</protein>
<accession>A0ABN6MQY0</accession>